<keyword evidence="1" id="KW-0067">ATP-binding</keyword>
<gene>
    <name evidence="4" type="ORF">Ctob_002164</name>
</gene>
<organism evidence="4 5">
    <name type="scientific">Chrysochromulina tobinii</name>
    <dbReference type="NCBI Taxonomy" id="1460289"/>
    <lineage>
        <taxon>Eukaryota</taxon>
        <taxon>Haptista</taxon>
        <taxon>Haptophyta</taxon>
        <taxon>Prymnesiophyceae</taxon>
        <taxon>Prymnesiales</taxon>
        <taxon>Chrysochromulinaceae</taxon>
        <taxon>Chrysochromulina</taxon>
    </lineage>
</organism>
<evidence type="ECO:0000256" key="2">
    <source>
        <dbReference type="SAM" id="MobiDB-lite"/>
    </source>
</evidence>
<dbReference type="InterPro" id="IPR036961">
    <property type="entry name" value="Kinesin_motor_dom_sf"/>
</dbReference>
<dbReference type="GO" id="GO:0005874">
    <property type="term" value="C:microtubule"/>
    <property type="evidence" value="ECO:0007669"/>
    <property type="project" value="TreeGrafter"/>
</dbReference>
<dbReference type="EMBL" id="JWZX01003247">
    <property type="protein sequence ID" value="KOO22834.1"/>
    <property type="molecule type" value="Genomic_DNA"/>
</dbReference>
<dbReference type="PROSITE" id="PS50096">
    <property type="entry name" value="IQ"/>
    <property type="match status" value="1"/>
</dbReference>
<evidence type="ECO:0000256" key="1">
    <source>
        <dbReference type="PROSITE-ProRule" id="PRU00283"/>
    </source>
</evidence>
<dbReference type="InterPro" id="IPR001752">
    <property type="entry name" value="Kinesin_motor_dom"/>
</dbReference>
<dbReference type="GO" id="GO:0005871">
    <property type="term" value="C:kinesin complex"/>
    <property type="evidence" value="ECO:0007669"/>
    <property type="project" value="TreeGrafter"/>
</dbReference>
<dbReference type="Pfam" id="PF00225">
    <property type="entry name" value="Kinesin"/>
    <property type="match status" value="1"/>
</dbReference>
<keyword evidence="1" id="KW-0505">Motor protein</keyword>
<keyword evidence="5" id="KW-1185">Reference proteome</keyword>
<dbReference type="SUPFAM" id="SSF52540">
    <property type="entry name" value="P-loop containing nucleoside triphosphate hydrolases"/>
    <property type="match status" value="1"/>
</dbReference>
<dbReference type="GO" id="GO:0005524">
    <property type="term" value="F:ATP binding"/>
    <property type="evidence" value="ECO:0007669"/>
    <property type="project" value="UniProtKB-UniRule"/>
</dbReference>
<dbReference type="OrthoDB" id="3176171at2759"/>
<dbReference type="Pfam" id="PF00612">
    <property type="entry name" value="IQ"/>
    <property type="match status" value="1"/>
</dbReference>
<comment type="caution">
    <text evidence="4">The sequence shown here is derived from an EMBL/GenBank/DDBJ whole genome shotgun (WGS) entry which is preliminary data.</text>
</comment>
<dbReference type="Proteomes" id="UP000037460">
    <property type="component" value="Unassembled WGS sequence"/>
</dbReference>
<dbReference type="GO" id="GO:0007018">
    <property type="term" value="P:microtubule-based movement"/>
    <property type="evidence" value="ECO:0007669"/>
    <property type="project" value="InterPro"/>
</dbReference>
<evidence type="ECO:0000313" key="5">
    <source>
        <dbReference type="Proteomes" id="UP000037460"/>
    </source>
</evidence>
<feature type="binding site" evidence="1">
    <location>
        <begin position="86"/>
        <end position="93"/>
    </location>
    <ligand>
        <name>ATP</name>
        <dbReference type="ChEBI" id="CHEBI:30616"/>
    </ligand>
</feature>
<dbReference type="InterPro" id="IPR000048">
    <property type="entry name" value="IQ_motif_EF-hand-BS"/>
</dbReference>
<reference evidence="5" key="1">
    <citation type="journal article" date="2015" name="PLoS Genet.">
        <title>Genome Sequence and Transcriptome Analyses of Chrysochromulina tobin: Metabolic Tools for Enhanced Algal Fitness in the Prominent Order Prymnesiales (Haptophyceae).</title>
        <authorList>
            <person name="Hovde B.T."/>
            <person name="Deodato C.R."/>
            <person name="Hunsperger H.M."/>
            <person name="Ryken S.A."/>
            <person name="Yost W."/>
            <person name="Jha R.K."/>
            <person name="Patterson J."/>
            <person name="Monnat R.J. Jr."/>
            <person name="Barlow S.B."/>
            <person name="Starkenburg S.R."/>
            <person name="Cattolico R.A."/>
        </authorList>
    </citation>
    <scope>NUCLEOTIDE SEQUENCE</scope>
    <source>
        <strain evidence="5">CCMP291</strain>
    </source>
</reference>
<dbReference type="InterPro" id="IPR027417">
    <property type="entry name" value="P-loop_NTPase"/>
</dbReference>
<feature type="compositionally biased region" description="Basic and acidic residues" evidence="2">
    <location>
        <begin position="410"/>
        <end position="423"/>
    </location>
</feature>
<dbReference type="PANTHER" id="PTHR24115:SF1004">
    <property type="entry name" value="KINESIN-LIKE PROTEIN KIF15"/>
    <property type="match status" value="1"/>
</dbReference>
<dbReference type="GO" id="GO:0008017">
    <property type="term" value="F:microtubule binding"/>
    <property type="evidence" value="ECO:0007669"/>
    <property type="project" value="InterPro"/>
</dbReference>
<dbReference type="AlphaFoldDB" id="A0A0M0J8B2"/>
<dbReference type="GO" id="GO:0016887">
    <property type="term" value="F:ATP hydrolysis activity"/>
    <property type="evidence" value="ECO:0007669"/>
    <property type="project" value="TreeGrafter"/>
</dbReference>
<protein>
    <submittedName>
        <fullName evidence="4">Chromosome-associated kinesin kif4a-like protein</fullName>
    </submittedName>
</protein>
<dbReference type="PRINTS" id="PR00380">
    <property type="entry name" value="KINESINHEAVY"/>
</dbReference>
<feature type="region of interest" description="Disordered" evidence="2">
    <location>
        <begin position="409"/>
        <end position="428"/>
    </location>
</feature>
<accession>A0A0M0J8B2</accession>
<dbReference type="PANTHER" id="PTHR24115">
    <property type="entry name" value="KINESIN-RELATED"/>
    <property type="match status" value="1"/>
</dbReference>
<proteinExistence type="inferred from homology"/>
<dbReference type="InterPro" id="IPR027640">
    <property type="entry name" value="Kinesin-like_fam"/>
</dbReference>
<keyword evidence="1" id="KW-0547">Nucleotide-binding</keyword>
<dbReference type="SMART" id="SM00129">
    <property type="entry name" value="KISc"/>
    <property type="match status" value="1"/>
</dbReference>
<dbReference type="PROSITE" id="PS50067">
    <property type="entry name" value="KINESIN_MOTOR_2"/>
    <property type="match status" value="1"/>
</dbReference>
<dbReference type="GO" id="GO:0003777">
    <property type="term" value="F:microtubule motor activity"/>
    <property type="evidence" value="ECO:0007669"/>
    <property type="project" value="InterPro"/>
</dbReference>
<feature type="domain" description="Kinesin motor" evidence="3">
    <location>
        <begin position="10"/>
        <end position="337"/>
    </location>
</feature>
<sequence length="622" mass="67868">MSTEAAAIENIAVYARIRSSSQPAEASSDVSVVDGQPDKVRAKDLQFNLDHAFGSDAKQAEVFNVIGAPLVQRITDGYNACIIAYGQTGSGKTYTMLGPENAKLDGSGGETADLGIVPRACLQLFKMLPAGYTVTTSYMEVYNDNVNDLLTADYTNKEYLPLRETVTGHVEPDGITRRQVKSASDVMKAIALGDSRRVVAAMAMNPRSSRGHGLIAIETYTDKGMSHGRLCLVDLAGMESSKKSGAVDVSGPSAAKARQEEAKRINMSLLALSNVVNALASKGAMKVPFRDSKLTRLLQSSLAGNCKAAFVVMLRGEKQNVEEATLTLRFAQARRAKAVAATVMRNEDSVKARSTGAAFLAAQKKLEEELQAQRAALSAYQEKLASAEGVKEAMKAKVDTLLSEMQSLQRDADDAKRQRRQEALQDETVAMSQAALERRVKALEQRNRELEEENRLLRQRDIMHRLIELDQLEAASGDGVKGGLGVNKEQLATFNTPSMSVTGAFAVQLDRQIEESEVRREVRRKASAQRLSSGQATVPQRRWSLLRMTFLSKRAKGRSVARGSGFAAARGSLRRVNPAPKTTKKVLSREDQATIKIQAVWRGKMVRDELAFGYGDEHAYGY</sequence>
<comment type="similarity">
    <text evidence="1">Belongs to the TRAFAC class myosin-kinesin ATPase superfamily. Kinesin family.</text>
</comment>
<evidence type="ECO:0000313" key="4">
    <source>
        <dbReference type="EMBL" id="KOO22834.1"/>
    </source>
</evidence>
<name>A0A0M0J8B2_9EUKA</name>
<evidence type="ECO:0000259" key="3">
    <source>
        <dbReference type="PROSITE" id="PS50067"/>
    </source>
</evidence>
<dbReference type="Gene3D" id="3.40.850.10">
    <property type="entry name" value="Kinesin motor domain"/>
    <property type="match status" value="1"/>
</dbReference>